<feature type="domain" description="DH" evidence="2">
    <location>
        <begin position="159"/>
        <end position="342"/>
    </location>
</feature>
<dbReference type="InterPro" id="IPR035899">
    <property type="entry name" value="DBL_dom_sf"/>
</dbReference>
<dbReference type="GO" id="GO:0005085">
    <property type="term" value="F:guanyl-nucleotide exchange factor activity"/>
    <property type="evidence" value="ECO:0007669"/>
    <property type="project" value="InterPro"/>
</dbReference>
<dbReference type="Gene3D" id="2.30.29.30">
    <property type="entry name" value="Pleckstrin-homology domain (PH domain)/Phosphotyrosine-binding domain (PTB)"/>
    <property type="match status" value="1"/>
</dbReference>
<dbReference type="CDD" id="cd00160">
    <property type="entry name" value="RhoGEF"/>
    <property type="match status" value="1"/>
</dbReference>
<dbReference type="STRING" id="101091.A0A1C7NWA6"/>
<dbReference type="SMART" id="SM00325">
    <property type="entry name" value="RhoGEF"/>
    <property type="match status" value="1"/>
</dbReference>
<dbReference type="InterPro" id="IPR000219">
    <property type="entry name" value="DH_dom"/>
</dbReference>
<feature type="non-terminal residue" evidence="3">
    <location>
        <position position="716"/>
    </location>
</feature>
<sequence>MGNKSNSNARQLNAYDLSKTHILLGGIQKKVHEAKASRVGKRAREILKRNLGFLLKRGFSAHQLLTYYATNDAHPLSSVNSPKTSRLPSNDEEDQPSHHALIESLCKKHALHASPSWQYVASTIGEPQFPPIDSLPRTWKESLRPYHHDLYGFTTKQSKYQELIYEVILTEQSYVDDLILVYKIFIKEALQWDGLSSTVRLLFENVFQIIRLHLQLLKEVRAFQIAEHPVVHSITDIYRSFITRFGVYASYFSNFEKANNLISDGLKNSDEFGLFVARRSLWPECRSLPLSAYLLKPIQRVMKYPLFFKSLLECLPESDGEVEGIQSFLSEMDVVLRYFEKQKKESEDFIKLEDLAGRISGLEGSTIHLAKHGRKLVYEGYLTIVPKTQQPSSQLEDSDISLSSSSHSSTLSRRNSTFSITSKKQKKAYVFLFNDLIVCTTERARRKMSQSENKTMGPPAKKGSFYGPAPDALFKITHTPGKLTLVDKTIMREILPHTERLSRRGSALFQSLRRYSSRIEESTLASATNEFPASSYSVPFQKEPQLQHAIYEKHPLQFICSVATRNLTNIHFEAETPEEKEIWCRHLESVLDEHLQRNVQHSAQRPQNDGDEPFPIELEDPYHTLSPSNSHYSLDTASSADSVAFSSAWAGYCDVEKMELDEIEQKSKTNITADKNQEFIDTLLCEFDDNIWSIGGPAGLSPHQLRKTFSNISLGL</sequence>
<dbReference type="AlphaFoldDB" id="A0A1C7NWA6"/>
<dbReference type="PROSITE" id="PS50010">
    <property type="entry name" value="DH_2"/>
    <property type="match status" value="1"/>
</dbReference>
<name>A0A1C7NWA6_9FUNG</name>
<dbReference type="SUPFAM" id="SSF48065">
    <property type="entry name" value="DBL homology domain (DH-domain)"/>
    <property type="match status" value="1"/>
</dbReference>
<evidence type="ECO:0000313" key="3">
    <source>
        <dbReference type="EMBL" id="OBZ91714.1"/>
    </source>
</evidence>
<dbReference type="Proteomes" id="UP000093000">
    <property type="component" value="Unassembled WGS sequence"/>
</dbReference>
<feature type="region of interest" description="Disordered" evidence="1">
    <location>
        <begin position="77"/>
        <end position="96"/>
    </location>
</feature>
<comment type="caution">
    <text evidence="3">The sequence shown here is derived from an EMBL/GenBank/DDBJ whole genome shotgun (WGS) entry which is preliminary data.</text>
</comment>
<organism evidence="3 4">
    <name type="scientific">Choanephora cucurbitarum</name>
    <dbReference type="NCBI Taxonomy" id="101091"/>
    <lineage>
        <taxon>Eukaryota</taxon>
        <taxon>Fungi</taxon>
        <taxon>Fungi incertae sedis</taxon>
        <taxon>Mucoromycota</taxon>
        <taxon>Mucoromycotina</taxon>
        <taxon>Mucoromycetes</taxon>
        <taxon>Mucorales</taxon>
        <taxon>Mucorineae</taxon>
        <taxon>Choanephoraceae</taxon>
        <taxon>Choanephoroideae</taxon>
        <taxon>Choanephora</taxon>
    </lineage>
</organism>
<dbReference type="PANTHER" id="PTHR12673">
    <property type="entry name" value="FACIOGENITAL DYSPLASIA PROTEIN"/>
    <property type="match status" value="1"/>
</dbReference>
<protein>
    <submittedName>
        <fullName evidence="3">Intersectin-1</fullName>
    </submittedName>
</protein>
<feature type="region of interest" description="Disordered" evidence="1">
    <location>
        <begin position="390"/>
        <end position="417"/>
    </location>
</feature>
<dbReference type="InterPro" id="IPR051092">
    <property type="entry name" value="FYVE_RhoGEF_PH"/>
</dbReference>
<evidence type="ECO:0000256" key="1">
    <source>
        <dbReference type="SAM" id="MobiDB-lite"/>
    </source>
</evidence>
<evidence type="ECO:0000313" key="4">
    <source>
        <dbReference type="Proteomes" id="UP000093000"/>
    </source>
</evidence>
<dbReference type="InterPro" id="IPR001849">
    <property type="entry name" value="PH_domain"/>
</dbReference>
<feature type="compositionally biased region" description="Polar residues" evidence="1">
    <location>
        <begin position="77"/>
        <end position="88"/>
    </location>
</feature>
<dbReference type="Pfam" id="PF00621">
    <property type="entry name" value="RhoGEF"/>
    <property type="match status" value="1"/>
</dbReference>
<feature type="compositionally biased region" description="Acidic residues" evidence="1">
    <location>
        <begin position="609"/>
        <end position="619"/>
    </location>
</feature>
<dbReference type="SUPFAM" id="SSF50729">
    <property type="entry name" value="PH domain-like"/>
    <property type="match status" value="1"/>
</dbReference>
<gene>
    <name evidence="3" type="primary">ITSN1_1</name>
    <name evidence="3" type="ORF">A0J61_00231</name>
</gene>
<reference evidence="3 4" key="1">
    <citation type="submission" date="2016-03" db="EMBL/GenBank/DDBJ databases">
        <title>Choanephora cucurbitarum.</title>
        <authorList>
            <person name="Min B."/>
            <person name="Park H."/>
            <person name="Park J.-H."/>
            <person name="Shin H.-D."/>
            <person name="Choi I.-G."/>
        </authorList>
    </citation>
    <scope>NUCLEOTIDE SEQUENCE [LARGE SCALE GENOMIC DNA]</scope>
    <source>
        <strain evidence="3 4">KUS-F28377</strain>
    </source>
</reference>
<dbReference type="InterPro" id="IPR011993">
    <property type="entry name" value="PH-like_dom_sf"/>
</dbReference>
<dbReference type="InParanoid" id="A0A1C7NWA6"/>
<dbReference type="OrthoDB" id="1716625at2759"/>
<dbReference type="GO" id="GO:0005737">
    <property type="term" value="C:cytoplasm"/>
    <property type="evidence" value="ECO:0007669"/>
    <property type="project" value="TreeGrafter"/>
</dbReference>
<feature type="compositionally biased region" description="Low complexity" evidence="1">
    <location>
        <begin position="392"/>
        <end position="416"/>
    </location>
</feature>
<dbReference type="SMART" id="SM00233">
    <property type="entry name" value="PH"/>
    <property type="match status" value="1"/>
</dbReference>
<dbReference type="EMBL" id="LUGH01000005">
    <property type="protein sequence ID" value="OBZ91714.1"/>
    <property type="molecule type" value="Genomic_DNA"/>
</dbReference>
<proteinExistence type="predicted"/>
<feature type="region of interest" description="Disordered" evidence="1">
    <location>
        <begin position="599"/>
        <end position="622"/>
    </location>
</feature>
<dbReference type="Gene3D" id="1.20.900.10">
    <property type="entry name" value="Dbl homology (DH) domain"/>
    <property type="match status" value="1"/>
</dbReference>
<accession>A0A1C7NWA6</accession>
<keyword evidence="4" id="KW-1185">Reference proteome</keyword>
<dbReference type="PANTHER" id="PTHR12673:SF159">
    <property type="entry name" value="LD03170P"/>
    <property type="match status" value="1"/>
</dbReference>
<evidence type="ECO:0000259" key="2">
    <source>
        <dbReference type="PROSITE" id="PS50010"/>
    </source>
</evidence>